<organism evidence="2 3">
    <name type="scientific">Halorhodospira halophila (strain DSM 244 / SL1)</name>
    <name type="common">Ectothiorhodospira halophila (strain DSM 244 / SL1)</name>
    <dbReference type="NCBI Taxonomy" id="349124"/>
    <lineage>
        <taxon>Bacteria</taxon>
        <taxon>Pseudomonadati</taxon>
        <taxon>Pseudomonadota</taxon>
        <taxon>Gammaproteobacteria</taxon>
        <taxon>Chromatiales</taxon>
        <taxon>Ectothiorhodospiraceae</taxon>
        <taxon>Halorhodospira</taxon>
    </lineage>
</organism>
<dbReference type="Pfam" id="PF00550">
    <property type="entry name" value="PP-binding"/>
    <property type="match status" value="1"/>
</dbReference>
<feature type="domain" description="Carrier" evidence="1">
    <location>
        <begin position="3"/>
        <end position="83"/>
    </location>
</feature>
<reference evidence="2 3" key="2">
    <citation type="journal article" date="2013" name="Stand. Genomic Sci.">
        <title>Complete genome sequence of Halorhodospira halophila SL1.</title>
        <authorList>
            <person name="Challacombe J.F."/>
            <person name="Majid S."/>
            <person name="Deole R."/>
            <person name="Brettin T.S."/>
            <person name="Bruce D."/>
            <person name="Delano S.F."/>
            <person name="Detter J.C."/>
            <person name="Gleasner C.D."/>
            <person name="Han C.S."/>
            <person name="Misra M."/>
            <person name="Reitenga K.G."/>
            <person name="Mikhailova N."/>
            <person name="Woyke T."/>
            <person name="Pitluck S."/>
            <person name="Nolan M."/>
            <person name="Land M.L."/>
            <person name="Saunders E."/>
            <person name="Tapia R."/>
            <person name="Lapidus A."/>
            <person name="Ivanova N."/>
            <person name="Hoff W.D."/>
        </authorList>
    </citation>
    <scope>NUCLEOTIDE SEQUENCE [LARGE SCALE GENOMIC DNA]</scope>
    <source>
        <strain evidence="3">DSM 244 / SL1</strain>
    </source>
</reference>
<name>A1WTN5_HALHL</name>
<evidence type="ECO:0000313" key="3">
    <source>
        <dbReference type="Proteomes" id="UP000000647"/>
    </source>
</evidence>
<dbReference type="HOGENOM" id="CLU_108696_21_0_6"/>
<dbReference type="Proteomes" id="UP000000647">
    <property type="component" value="Chromosome"/>
</dbReference>
<evidence type="ECO:0000313" key="2">
    <source>
        <dbReference type="EMBL" id="ABM61047.1"/>
    </source>
</evidence>
<dbReference type="Gene3D" id="1.10.1200.10">
    <property type="entry name" value="ACP-like"/>
    <property type="match status" value="1"/>
</dbReference>
<dbReference type="KEGG" id="hha:Hhal_0253"/>
<gene>
    <name evidence="2" type="ordered locus">Hhal_0253</name>
</gene>
<protein>
    <submittedName>
        <fullName evidence="2">Phosphopantetheine-binding protein</fullName>
    </submittedName>
</protein>
<evidence type="ECO:0000259" key="1">
    <source>
        <dbReference type="PROSITE" id="PS50075"/>
    </source>
</evidence>
<dbReference type="InterPro" id="IPR036736">
    <property type="entry name" value="ACP-like_sf"/>
</dbReference>
<dbReference type="eggNOG" id="COG0236">
    <property type="taxonomic scope" value="Bacteria"/>
</dbReference>
<proteinExistence type="predicted"/>
<dbReference type="InterPro" id="IPR009081">
    <property type="entry name" value="PP-bd_ACP"/>
</dbReference>
<dbReference type="STRING" id="349124.Hhal_0253"/>
<accession>A1WTN5</accession>
<dbReference type="SUPFAM" id="SSF47336">
    <property type="entry name" value="ACP-like"/>
    <property type="match status" value="1"/>
</dbReference>
<reference evidence="3" key="1">
    <citation type="submission" date="2006-12" db="EMBL/GenBank/DDBJ databases">
        <title>Complete sequence of Halorhodospira halophila SL1.</title>
        <authorList>
            <consortium name="US DOE Joint Genome Institute"/>
            <person name="Copeland A."/>
            <person name="Lucas S."/>
            <person name="Lapidus A."/>
            <person name="Barry K."/>
            <person name="Detter J.C."/>
            <person name="Glavina del Rio T."/>
            <person name="Hammon N."/>
            <person name="Israni S."/>
            <person name="Dalin E."/>
            <person name="Tice H."/>
            <person name="Pitluck S."/>
            <person name="Saunders E."/>
            <person name="Brettin T."/>
            <person name="Bruce D."/>
            <person name="Han C."/>
            <person name="Tapia R."/>
            <person name="Schmutz J."/>
            <person name="Larimer F."/>
            <person name="Land M."/>
            <person name="Hauser L."/>
            <person name="Kyrpides N."/>
            <person name="Mikhailova N."/>
            <person name="Hoff W."/>
            <person name="Richardson P."/>
        </authorList>
    </citation>
    <scope>NUCLEOTIDE SEQUENCE [LARGE SCALE GENOMIC DNA]</scope>
    <source>
        <strain evidence="3">DSM 244 / SL1</strain>
    </source>
</reference>
<sequence>MTEETEARIERALREALTEIVPEADVGRLDAERTLHAQLGLDSVDFLRFQAALERTAGVSIPGAHGYRLATLDGCRRYLREKLLAG</sequence>
<keyword evidence="3" id="KW-1185">Reference proteome</keyword>
<dbReference type="PROSITE" id="PS50075">
    <property type="entry name" value="CARRIER"/>
    <property type="match status" value="1"/>
</dbReference>
<dbReference type="RefSeq" id="WP_011813070.1">
    <property type="nucleotide sequence ID" value="NC_008789.1"/>
</dbReference>
<dbReference type="AlphaFoldDB" id="A1WTN5"/>
<dbReference type="EMBL" id="CP000544">
    <property type="protein sequence ID" value="ABM61047.1"/>
    <property type="molecule type" value="Genomic_DNA"/>
</dbReference>